<dbReference type="PANTHER" id="PTHR10980:SF3">
    <property type="entry name" value="LD16419P"/>
    <property type="match status" value="1"/>
</dbReference>
<evidence type="ECO:0000256" key="4">
    <source>
        <dbReference type="ARBA" id="ARBA00022490"/>
    </source>
</evidence>
<dbReference type="GO" id="GO:0005094">
    <property type="term" value="F:Rho GDP-dissociation inhibitor activity"/>
    <property type="evidence" value="ECO:0007669"/>
    <property type="project" value="InterPro"/>
</dbReference>
<dbReference type="FunFam" id="2.70.50.30:FF:000004">
    <property type="entry name" value="Rho GDP-dissociation inhibitor 1"/>
    <property type="match status" value="1"/>
</dbReference>
<dbReference type="InterPro" id="IPR014756">
    <property type="entry name" value="Ig_E-set"/>
</dbReference>
<evidence type="ECO:0008006" key="8">
    <source>
        <dbReference type="Google" id="ProtNLM"/>
    </source>
</evidence>
<keyword evidence="3" id="KW-0343">GTPase activation</keyword>
<evidence type="ECO:0000313" key="7">
    <source>
        <dbReference type="Proteomes" id="UP000287033"/>
    </source>
</evidence>
<dbReference type="EMBL" id="BEZZ01000940">
    <property type="protein sequence ID" value="GCC37101.1"/>
    <property type="molecule type" value="Genomic_DNA"/>
</dbReference>
<comment type="subcellular location">
    <subcellularLocation>
        <location evidence="1">Cytoplasm</location>
    </subcellularLocation>
</comment>
<dbReference type="Gene3D" id="2.70.50.30">
    <property type="entry name" value="Coagulation Factor XIII, subunit A, domain 1"/>
    <property type="match status" value="1"/>
</dbReference>
<dbReference type="GO" id="GO:0007266">
    <property type="term" value="P:Rho protein signal transduction"/>
    <property type="evidence" value="ECO:0007669"/>
    <property type="project" value="InterPro"/>
</dbReference>
<dbReference type="InterPro" id="IPR024792">
    <property type="entry name" value="RhoGDI_dom_sf"/>
</dbReference>
<reference evidence="6 7" key="1">
    <citation type="journal article" date="2018" name="Nat. Ecol. Evol.">
        <title>Shark genomes provide insights into elasmobranch evolution and the origin of vertebrates.</title>
        <authorList>
            <person name="Hara Y"/>
            <person name="Yamaguchi K"/>
            <person name="Onimaru K"/>
            <person name="Kadota M"/>
            <person name="Koyanagi M"/>
            <person name="Keeley SD"/>
            <person name="Tatsumi K"/>
            <person name="Tanaka K"/>
            <person name="Motone F"/>
            <person name="Kageyama Y"/>
            <person name="Nozu R"/>
            <person name="Adachi N"/>
            <person name="Nishimura O"/>
            <person name="Nakagawa R"/>
            <person name="Tanegashima C"/>
            <person name="Kiyatake I"/>
            <person name="Matsumoto R"/>
            <person name="Murakumo K"/>
            <person name="Nishida K"/>
            <person name="Terakita A"/>
            <person name="Kuratani S"/>
            <person name="Sato K"/>
            <person name="Hyodo S Kuraku.S."/>
        </authorList>
    </citation>
    <scope>NUCLEOTIDE SEQUENCE [LARGE SCALE GENOMIC DNA]</scope>
</reference>
<name>A0A401T368_CHIPU</name>
<keyword evidence="7" id="KW-1185">Reference proteome</keyword>
<accession>A0A401T368</accession>
<dbReference type="InterPro" id="IPR000406">
    <property type="entry name" value="Rho_GDI"/>
</dbReference>
<dbReference type="GO" id="GO:0005096">
    <property type="term" value="F:GTPase activator activity"/>
    <property type="evidence" value="ECO:0007669"/>
    <property type="project" value="UniProtKB-KW"/>
</dbReference>
<evidence type="ECO:0000256" key="2">
    <source>
        <dbReference type="ARBA" id="ARBA00009758"/>
    </source>
</evidence>
<dbReference type="Proteomes" id="UP000287033">
    <property type="component" value="Unassembled WGS sequence"/>
</dbReference>
<sequence>MGVGVWGCDLSTSNCNAEMTEEKHNEKAASDEEEEKSLNYKPPAQKSLAEIVQLDAEDESLAKYKKTLLGADLPLVSDPNVPNVTVTRMTLICTEAPEPITMDLTGDLQALKNTKFVLKEGVSYKVKIHFKVNKEIVSGLKYIATTFRKLIKVEKTTFMVGSYGPRTEEYEFVSPLDEAPKGLTARGQYSVKSSFTDDDKTDHLSWEWILCLKKEWKE</sequence>
<dbReference type="GO" id="GO:0005829">
    <property type="term" value="C:cytosol"/>
    <property type="evidence" value="ECO:0007669"/>
    <property type="project" value="TreeGrafter"/>
</dbReference>
<dbReference type="OMA" id="VDKSQVM"/>
<comment type="similarity">
    <text evidence="2">Belongs to the Rho GDI family.</text>
</comment>
<dbReference type="OrthoDB" id="1683373at2759"/>
<evidence type="ECO:0000256" key="1">
    <source>
        <dbReference type="ARBA" id="ARBA00004496"/>
    </source>
</evidence>
<dbReference type="PANTHER" id="PTHR10980">
    <property type="entry name" value="RHO GDP-DISSOCIATION INHIBITOR"/>
    <property type="match status" value="1"/>
</dbReference>
<dbReference type="Pfam" id="PF02115">
    <property type="entry name" value="Rho_GDI"/>
    <property type="match status" value="1"/>
</dbReference>
<proteinExistence type="inferred from homology"/>
<evidence type="ECO:0000313" key="6">
    <source>
        <dbReference type="EMBL" id="GCC37101.1"/>
    </source>
</evidence>
<dbReference type="PRINTS" id="PR00492">
    <property type="entry name" value="RHOGDI"/>
</dbReference>
<protein>
    <recommendedName>
        <fullName evidence="8">Rho GDP-dissociation inhibitor 1</fullName>
    </recommendedName>
</protein>
<feature type="region of interest" description="Disordered" evidence="5">
    <location>
        <begin position="17"/>
        <end position="42"/>
    </location>
</feature>
<dbReference type="GO" id="GO:0016020">
    <property type="term" value="C:membrane"/>
    <property type="evidence" value="ECO:0007669"/>
    <property type="project" value="TreeGrafter"/>
</dbReference>
<dbReference type="AlphaFoldDB" id="A0A401T368"/>
<gene>
    <name evidence="6" type="ORF">chiPu_0015602</name>
</gene>
<evidence type="ECO:0000256" key="5">
    <source>
        <dbReference type="SAM" id="MobiDB-lite"/>
    </source>
</evidence>
<dbReference type="SUPFAM" id="SSF81296">
    <property type="entry name" value="E set domains"/>
    <property type="match status" value="1"/>
</dbReference>
<feature type="compositionally biased region" description="Basic and acidic residues" evidence="5">
    <location>
        <begin position="20"/>
        <end position="30"/>
    </location>
</feature>
<dbReference type="STRING" id="137246.A0A401T368"/>
<keyword evidence="4" id="KW-0963">Cytoplasm</keyword>
<organism evidence="6 7">
    <name type="scientific">Chiloscyllium punctatum</name>
    <name type="common">Brownbanded bambooshark</name>
    <name type="synonym">Hemiscyllium punctatum</name>
    <dbReference type="NCBI Taxonomy" id="137246"/>
    <lineage>
        <taxon>Eukaryota</taxon>
        <taxon>Metazoa</taxon>
        <taxon>Chordata</taxon>
        <taxon>Craniata</taxon>
        <taxon>Vertebrata</taxon>
        <taxon>Chondrichthyes</taxon>
        <taxon>Elasmobranchii</taxon>
        <taxon>Galeomorphii</taxon>
        <taxon>Galeoidea</taxon>
        <taxon>Orectolobiformes</taxon>
        <taxon>Hemiscylliidae</taxon>
        <taxon>Chiloscyllium</taxon>
    </lineage>
</organism>
<comment type="caution">
    <text evidence="6">The sequence shown here is derived from an EMBL/GenBank/DDBJ whole genome shotgun (WGS) entry which is preliminary data.</text>
</comment>
<evidence type="ECO:0000256" key="3">
    <source>
        <dbReference type="ARBA" id="ARBA00022468"/>
    </source>
</evidence>